<dbReference type="AlphaFoldDB" id="A0A0S3UKJ6"/>
<name>A0A0S3UKJ6_PREIN</name>
<evidence type="ECO:0000313" key="3">
    <source>
        <dbReference type="Proteomes" id="UP000217431"/>
    </source>
</evidence>
<organism evidence="2 3">
    <name type="scientific">Prevotella intermedia</name>
    <dbReference type="NCBI Taxonomy" id="28131"/>
    <lineage>
        <taxon>Bacteria</taxon>
        <taxon>Pseudomonadati</taxon>
        <taxon>Bacteroidota</taxon>
        <taxon>Bacteroidia</taxon>
        <taxon>Bacteroidales</taxon>
        <taxon>Prevotellaceae</taxon>
        <taxon>Prevotella</taxon>
    </lineage>
</organism>
<proteinExistence type="predicted"/>
<dbReference type="RefSeq" id="WP_096405866.1">
    <property type="nucleotide sequence ID" value="NZ_AP014597.1"/>
</dbReference>
<evidence type="ECO:0008006" key="4">
    <source>
        <dbReference type="Google" id="ProtNLM"/>
    </source>
</evidence>
<accession>A0A0S3UKJ6</accession>
<evidence type="ECO:0000256" key="1">
    <source>
        <dbReference type="SAM" id="Phobius"/>
    </source>
</evidence>
<keyword evidence="1" id="KW-0472">Membrane</keyword>
<protein>
    <recommendedName>
        <fullName evidence="4">DUF4280 domain-containing protein</fullName>
    </recommendedName>
</protein>
<keyword evidence="1" id="KW-0812">Transmembrane</keyword>
<evidence type="ECO:0000313" key="2">
    <source>
        <dbReference type="EMBL" id="BAU18044.1"/>
    </source>
</evidence>
<keyword evidence="1" id="KW-1133">Transmembrane helix</keyword>
<reference evidence="2 3" key="1">
    <citation type="journal article" date="2016" name="DNA Res.">
        <title>The complete genome sequencing of Prevotella intermedia strain OMA14 and a subsequent fine-scale, intra-species genomic comparison reveal an unusual amplification of conjugative and mobile transposons and identify a novel Prevotella-lineage-specific repeat.</title>
        <authorList>
            <person name="Naito M."/>
            <person name="Ogura Y."/>
            <person name="Itoh T."/>
            <person name="Shoji M."/>
            <person name="Okamoto M."/>
            <person name="Hayashi T."/>
            <person name="Nakayama K."/>
        </authorList>
    </citation>
    <scope>NUCLEOTIDE SEQUENCE [LARGE SCALE GENOMIC DNA]</scope>
    <source>
        <strain evidence="2 3">OMA14</strain>
    </source>
</reference>
<dbReference type="Proteomes" id="UP000217431">
    <property type="component" value="Chromosome I"/>
</dbReference>
<feature type="transmembrane region" description="Helical" evidence="1">
    <location>
        <begin position="59"/>
        <end position="78"/>
    </location>
</feature>
<dbReference type="EMBL" id="AP014597">
    <property type="protein sequence ID" value="BAU18044.1"/>
    <property type="molecule type" value="Genomic_DNA"/>
</dbReference>
<sequence length="153" mass="16306">MSYFIHEGVNAICTFQISPSPQKFVATRSYSVLSKDTDKAWLTEADKNIDVPFICKSPVNAFASFLALGAGILVGAALFALGPIGWGIAIACATVAFVIAAHEAKEIKHKCSGMLLAGEWAIKHWTVKLDGKQVVVHSSLLTCKAGGGTNTYY</sequence>
<gene>
    <name evidence="2" type="ORF">PIOMA14_I_1536</name>
</gene>
<feature type="transmembrane region" description="Helical" evidence="1">
    <location>
        <begin position="84"/>
        <end position="101"/>
    </location>
</feature>